<gene>
    <name evidence="1" type="ORF">AVEN_98682_1</name>
</gene>
<evidence type="ECO:0000313" key="2">
    <source>
        <dbReference type="Proteomes" id="UP000499080"/>
    </source>
</evidence>
<protein>
    <submittedName>
        <fullName evidence="1">Uncharacterized protein</fullName>
    </submittedName>
</protein>
<dbReference type="EMBL" id="BGPR01243432">
    <property type="protein sequence ID" value="GBM17750.1"/>
    <property type="molecule type" value="Genomic_DNA"/>
</dbReference>
<dbReference type="AlphaFoldDB" id="A0A4Y2DLP4"/>
<comment type="caution">
    <text evidence="1">The sequence shown here is derived from an EMBL/GenBank/DDBJ whole genome shotgun (WGS) entry which is preliminary data.</text>
</comment>
<evidence type="ECO:0000313" key="1">
    <source>
        <dbReference type="EMBL" id="GBM17750.1"/>
    </source>
</evidence>
<keyword evidence="2" id="KW-1185">Reference proteome</keyword>
<dbReference type="Proteomes" id="UP000499080">
    <property type="component" value="Unassembled WGS sequence"/>
</dbReference>
<accession>A0A4Y2DLP4</accession>
<proteinExistence type="predicted"/>
<sequence length="70" mass="7785">DSPIGFKVRKDGRGRTGVVPITHFQNLTFQISEPHLSSKEANRLRPVFIAVRGKFLDRPKTASLGVRGLN</sequence>
<reference evidence="1 2" key="1">
    <citation type="journal article" date="2019" name="Sci. Rep.">
        <title>Orb-weaving spider Araneus ventricosus genome elucidates the spidroin gene catalogue.</title>
        <authorList>
            <person name="Kono N."/>
            <person name="Nakamura H."/>
            <person name="Ohtoshi R."/>
            <person name="Moran D.A.P."/>
            <person name="Shinohara A."/>
            <person name="Yoshida Y."/>
            <person name="Fujiwara M."/>
            <person name="Mori M."/>
            <person name="Tomita M."/>
            <person name="Arakawa K."/>
        </authorList>
    </citation>
    <scope>NUCLEOTIDE SEQUENCE [LARGE SCALE GENOMIC DNA]</scope>
</reference>
<organism evidence="1 2">
    <name type="scientific">Araneus ventricosus</name>
    <name type="common">Orbweaver spider</name>
    <name type="synonym">Epeira ventricosa</name>
    <dbReference type="NCBI Taxonomy" id="182803"/>
    <lineage>
        <taxon>Eukaryota</taxon>
        <taxon>Metazoa</taxon>
        <taxon>Ecdysozoa</taxon>
        <taxon>Arthropoda</taxon>
        <taxon>Chelicerata</taxon>
        <taxon>Arachnida</taxon>
        <taxon>Araneae</taxon>
        <taxon>Araneomorphae</taxon>
        <taxon>Entelegynae</taxon>
        <taxon>Araneoidea</taxon>
        <taxon>Araneidae</taxon>
        <taxon>Araneus</taxon>
    </lineage>
</organism>
<feature type="non-terminal residue" evidence="1">
    <location>
        <position position="1"/>
    </location>
</feature>
<name>A0A4Y2DLP4_ARAVE</name>